<sequence length="155" mass="17267">MIQLTHVRDVVTYYQATLSLPVDKRIKSRLKVVLDNGQEAGLFLPRGIMLRDGDQLQSDTGYVVQICAAPEQVSSVTCQSRHLLMRIAYHLGNRHVPLQIEADFIRYQHDHVLDDMVRGLGGEVTSELAPFEPEAGAYGGGSADGHSHSHHHHEH</sequence>
<gene>
    <name evidence="5 8" type="primary">ureE</name>
    <name evidence="8" type="ORF">F0U83_02055</name>
</gene>
<dbReference type="EMBL" id="CP043869">
    <property type="protein sequence ID" value="QEQ95583.1"/>
    <property type="molecule type" value="Genomic_DNA"/>
</dbReference>
<keyword evidence="3 5" id="KW-0533">Nickel</keyword>
<dbReference type="OrthoDB" id="5421304at2"/>
<comment type="function">
    <text evidence="5">Involved in urease metallocenter assembly. Binds nickel. Probably functions as a nickel donor during metallocenter assembly.</text>
</comment>
<feature type="region of interest" description="Disordered" evidence="6">
    <location>
        <begin position="132"/>
        <end position="155"/>
    </location>
</feature>
<dbReference type="AlphaFoldDB" id="A0A5P1R7Q0"/>
<evidence type="ECO:0000313" key="8">
    <source>
        <dbReference type="EMBL" id="QEQ95583.1"/>
    </source>
</evidence>
<dbReference type="InterPro" id="IPR036118">
    <property type="entry name" value="UreE_N_sf"/>
</dbReference>
<reference evidence="8 9" key="1">
    <citation type="journal article" date="2019" name="Biochem. Eng. J.">
        <title>Metabolic engineering of the marine bacteria Neptunomonas concharum for the production of acetoin and meso-2,3-butanediol from acetate.</title>
        <authorList>
            <person name="Li W."/>
            <person name="Pu N."/>
            <person name="Liu C.-X."/>
            <person name="Yuan Q.-P."/>
            <person name="Li Z.-J."/>
        </authorList>
    </citation>
    <scope>NUCLEOTIDE SEQUENCE [LARGE SCALE GENOMIC DNA]</scope>
    <source>
        <strain evidence="8 9">JCM17730</strain>
    </source>
</reference>
<dbReference type="InterPro" id="IPR004029">
    <property type="entry name" value="UreE_N"/>
</dbReference>
<evidence type="ECO:0000259" key="7">
    <source>
        <dbReference type="SMART" id="SM00988"/>
    </source>
</evidence>
<dbReference type="Gene3D" id="3.30.70.790">
    <property type="entry name" value="UreE, C-terminal domain"/>
    <property type="match status" value="1"/>
</dbReference>
<dbReference type="GO" id="GO:0016151">
    <property type="term" value="F:nickel cation binding"/>
    <property type="evidence" value="ECO:0007669"/>
    <property type="project" value="UniProtKB-UniRule"/>
</dbReference>
<dbReference type="SMART" id="SM00988">
    <property type="entry name" value="UreE_N"/>
    <property type="match status" value="1"/>
</dbReference>
<evidence type="ECO:0000256" key="4">
    <source>
        <dbReference type="ARBA" id="ARBA00023186"/>
    </source>
</evidence>
<dbReference type="NCBIfam" id="NF009751">
    <property type="entry name" value="PRK13261.1-1"/>
    <property type="match status" value="1"/>
</dbReference>
<dbReference type="GO" id="GO:0006457">
    <property type="term" value="P:protein folding"/>
    <property type="evidence" value="ECO:0007669"/>
    <property type="project" value="InterPro"/>
</dbReference>
<accession>A0A5P1R7Q0</accession>
<dbReference type="Gene3D" id="2.60.260.20">
    <property type="entry name" value="Urease metallochaperone UreE, N-terminal domain"/>
    <property type="match status" value="1"/>
</dbReference>
<dbReference type="HAMAP" id="MF_00822">
    <property type="entry name" value="UreE"/>
    <property type="match status" value="1"/>
</dbReference>
<dbReference type="Pfam" id="PF05194">
    <property type="entry name" value="UreE_C"/>
    <property type="match status" value="1"/>
</dbReference>
<dbReference type="RefSeq" id="WP_138986287.1">
    <property type="nucleotide sequence ID" value="NZ_CP043869.1"/>
</dbReference>
<dbReference type="Proteomes" id="UP000324760">
    <property type="component" value="Chromosome"/>
</dbReference>
<dbReference type="SUPFAM" id="SSF69737">
    <property type="entry name" value="Urease metallochaperone UreE, C-terminal domain"/>
    <property type="match status" value="1"/>
</dbReference>
<dbReference type="CDD" id="cd00571">
    <property type="entry name" value="UreE"/>
    <property type="match status" value="1"/>
</dbReference>
<dbReference type="GO" id="GO:0065003">
    <property type="term" value="P:protein-containing complex assembly"/>
    <property type="evidence" value="ECO:0007669"/>
    <property type="project" value="InterPro"/>
</dbReference>
<proteinExistence type="inferred from homology"/>
<evidence type="ECO:0000256" key="1">
    <source>
        <dbReference type="ARBA" id="ARBA00004496"/>
    </source>
</evidence>
<dbReference type="GO" id="GO:0005737">
    <property type="term" value="C:cytoplasm"/>
    <property type="evidence" value="ECO:0007669"/>
    <property type="project" value="UniProtKB-SubCell"/>
</dbReference>
<keyword evidence="9" id="KW-1185">Reference proteome</keyword>
<protein>
    <recommendedName>
        <fullName evidence="5">Urease accessory protein UreE</fullName>
    </recommendedName>
</protein>
<dbReference type="KEGG" id="ncu:F0U83_02055"/>
<evidence type="ECO:0000256" key="3">
    <source>
        <dbReference type="ARBA" id="ARBA00022596"/>
    </source>
</evidence>
<evidence type="ECO:0000256" key="5">
    <source>
        <dbReference type="HAMAP-Rule" id="MF_00822"/>
    </source>
</evidence>
<name>A0A5P1R7Q0_9GAMM</name>
<evidence type="ECO:0000256" key="6">
    <source>
        <dbReference type="SAM" id="MobiDB-lite"/>
    </source>
</evidence>
<comment type="subcellular location">
    <subcellularLocation>
        <location evidence="1 5">Cytoplasm</location>
    </subcellularLocation>
</comment>
<dbReference type="PIRSF" id="PIRSF036402">
    <property type="entry name" value="Ureas_acces_UreE"/>
    <property type="match status" value="1"/>
</dbReference>
<feature type="domain" description="UreE urease accessory N-terminal" evidence="7">
    <location>
        <begin position="1"/>
        <end position="64"/>
    </location>
</feature>
<comment type="similarity">
    <text evidence="5">Belongs to the UreE family.</text>
</comment>
<dbReference type="Pfam" id="PF02814">
    <property type="entry name" value="UreE_N"/>
    <property type="match status" value="1"/>
</dbReference>
<dbReference type="InterPro" id="IPR007864">
    <property type="entry name" value="UreE_C_dom"/>
</dbReference>
<dbReference type="SUPFAM" id="SSF69287">
    <property type="entry name" value="Urease metallochaperone UreE, N-terminal domain"/>
    <property type="match status" value="1"/>
</dbReference>
<evidence type="ECO:0000313" key="9">
    <source>
        <dbReference type="Proteomes" id="UP000324760"/>
    </source>
</evidence>
<organism evidence="8 9">
    <name type="scientific">Neptunomonas concharum</name>
    <dbReference type="NCBI Taxonomy" id="1031538"/>
    <lineage>
        <taxon>Bacteria</taxon>
        <taxon>Pseudomonadati</taxon>
        <taxon>Pseudomonadota</taxon>
        <taxon>Gammaproteobacteria</taxon>
        <taxon>Oceanospirillales</taxon>
        <taxon>Oceanospirillaceae</taxon>
        <taxon>Neptunomonas</taxon>
    </lineage>
</organism>
<evidence type="ECO:0000256" key="2">
    <source>
        <dbReference type="ARBA" id="ARBA00022490"/>
    </source>
</evidence>
<keyword evidence="4 5" id="KW-0143">Chaperone</keyword>
<keyword evidence="2 5" id="KW-0963">Cytoplasm</keyword>
<dbReference type="GO" id="GO:0051082">
    <property type="term" value="F:unfolded protein binding"/>
    <property type="evidence" value="ECO:0007669"/>
    <property type="project" value="UniProtKB-UniRule"/>
</dbReference>
<dbReference type="GO" id="GO:0019627">
    <property type="term" value="P:urea metabolic process"/>
    <property type="evidence" value="ECO:0007669"/>
    <property type="project" value="InterPro"/>
</dbReference>
<dbReference type="InterPro" id="IPR012406">
    <property type="entry name" value="UreE"/>
</dbReference>